<keyword evidence="3" id="KW-1185">Reference proteome</keyword>
<dbReference type="AlphaFoldDB" id="F4WI51"/>
<dbReference type="Proteomes" id="UP000007755">
    <property type="component" value="Unassembled WGS sequence"/>
</dbReference>
<sequence>MLEVTTVRTTPTPTPTASRLDGGVRHFVHRSARSWSGSVLKPRVNKLWRRLAGERTSERASGQLTNLPNVTPTTEAEPLGSSAELESVIFCSDKGLQIWRINGIESLEDIACFSVYVNKQATATWRCYS</sequence>
<feature type="region of interest" description="Disordered" evidence="1">
    <location>
        <begin position="57"/>
        <end position="77"/>
    </location>
</feature>
<gene>
    <name evidence="2" type="ORF">G5I_05373</name>
</gene>
<reference evidence="2" key="1">
    <citation type="submission" date="2011-02" db="EMBL/GenBank/DDBJ databases">
        <title>The genome of the leaf-cutting ant Acromyrmex echinatior suggests key adaptations to social evolution and fungus farming.</title>
        <authorList>
            <person name="Nygaard S."/>
            <person name="Zhang G."/>
        </authorList>
    </citation>
    <scope>NUCLEOTIDE SEQUENCE</scope>
</reference>
<evidence type="ECO:0000313" key="3">
    <source>
        <dbReference type="Proteomes" id="UP000007755"/>
    </source>
</evidence>
<feature type="compositionally biased region" description="Polar residues" evidence="1">
    <location>
        <begin position="59"/>
        <end position="74"/>
    </location>
</feature>
<name>F4WI51_ACREC</name>
<dbReference type="InParanoid" id="F4WI51"/>
<evidence type="ECO:0000256" key="1">
    <source>
        <dbReference type="SAM" id="MobiDB-lite"/>
    </source>
</evidence>
<organism evidence="3">
    <name type="scientific">Acromyrmex echinatior</name>
    <name type="common">Panamanian leafcutter ant</name>
    <name type="synonym">Acromyrmex octospinosus echinatior</name>
    <dbReference type="NCBI Taxonomy" id="103372"/>
    <lineage>
        <taxon>Eukaryota</taxon>
        <taxon>Metazoa</taxon>
        <taxon>Ecdysozoa</taxon>
        <taxon>Arthropoda</taxon>
        <taxon>Hexapoda</taxon>
        <taxon>Insecta</taxon>
        <taxon>Pterygota</taxon>
        <taxon>Neoptera</taxon>
        <taxon>Endopterygota</taxon>
        <taxon>Hymenoptera</taxon>
        <taxon>Apocrita</taxon>
        <taxon>Aculeata</taxon>
        <taxon>Formicoidea</taxon>
        <taxon>Formicidae</taxon>
        <taxon>Myrmicinae</taxon>
        <taxon>Acromyrmex</taxon>
    </lineage>
</organism>
<proteinExistence type="predicted"/>
<evidence type="ECO:0000313" key="2">
    <source>
        <dbReference type="EMBL" id="EGI66144.1"/>
    </source>
</evidence>
<protein>
    <submittedName>
        <fullName evidence="2">Uncharacterized protein</fullName>
    </submittedName>
</protein>
<accession>F4WI51</accession>
<dbReference type="EMBL" id="GL888172">
    <property type="protein sequence ID" value="EGI66144.1"/>
    <property type="molecule type" value="Genomic_DNA"/>
</dbReference>